<dbReference type="Pfam" id="PF00651">
    <property type="entry name" value="BTB"/>
    <property type="match status" value="1"/>
</dbReference>
<organism evidence="2 3">
    <name type="scientific">Globodera rostochiensis</name>
    <name type="common">Golden nematode worm</name>
    <name type="synonym">Heterodera rostochiensis</name>
    <dbReference type="NCBI Taxonomy" id="31243"/>
    <lineage>
        <taxon>Eukaryota</taxon>
        <taxon>Metazoa</taxon>
        <taxon>Ecdysozoa</taxon>
        <taxon>Nematoda</taxon>
        <taxon>Chromadorea</taxon>
        <taxon>Rhabditida</taxon>
        <taxon>Tylenchina</taxon>
        <taxon>Tylenchomorpha</taxon>
        <taxon>Tylenchoidea</taxon>
        <taxon>Heteroderidae</taxon>
        <taxon>Heteroderinae</taxon>
        <taxon>Globodera</taxon>
    </lineage>
</organism>
<accession>A0A914GYV1</accession>
<dbReference type="PANTHER" id="PTHR45774">
    <property type="entry name" value="BTB/POZ DOMAIN-CONTAINING"/>
    <property type="match status" value="1"/>
</dbReference>
<dbReference type="InterPro" id="IPR011333">
    <property type="entry name" value="SKP1/BTB/POZ_sf"/>
</dbReference>
<dbReference type="SMART" id="SM00225">
    <property type="entry name" value="BTB"/>
    <property type="match status" value="1"/>
</dbReference>
<dbReference type="AlphaFoldDB" id="A0A914GYV1"/>
<dbReference type="Proteomes" id="UP000887572">
    <property type="component" value="Unplaced"/>
</dbReference>
<keyword evidence="2" id="KW-1185">Reference proteome</keyword>
<evidence type="ECO:0000313" key="2">
    <source>
        <dbReference type="Proteomes" id="UP000887572"/>
    </source>
</evidence>
<dbReference type="SUPFAM" id="SSF54695">
    <property type="entry name" value="POZ domain"/>
    <property type="match status" value="1"/>
</dbReference>
<sequence length="160" mass="17065">MSRPNSLVERMKYLLDTGDGADVNFLVGQGDENELLPAHKAILIAASDVFTAMFRFDAENAKAAAAAAAGTAKEVGPVVITDMEVGVFKAMLNFIYADDLRGLNGGNAIAVLYAANKYNVSGLIKACVDFPKGELSNVFVAFDKTRFLGKEVGQIVIKTK</sequence>
<proteinExistence type="predicted"/>
<name>A0A914GYV1_GLORO</name>
<dbReference type="Gene3D" id="3.30.710.10">
    <property type="entry name" value="Potassium Channel Kv1.1, Chain A"/>
    <property type="match status" value="1"/>
</dbReference>
<protein>
    <submittedName>
        <fullName evidence="3">BTB domain-containing protein</fullName>
    </submittedName>
</protein>
<evidence type="ECO:0000259" key="1">
    <source>
        <dbReference type="PROSITE" id="PS50097"/>
    </source>
</evidence>
<feature type="domain" description="BTB" evidence="1">
    <location>
        <begin position="21"/>
        <end position="100"/>
    </location>
</feature>
<dbReference type="GO" id="GO:0005829">
    <property type="term" value="C:cytosol"/>
    <property type="evidence" value="ECO:0007669"/>
    <property type="project" value="TreeGrafter"/>
</dbReference>
<reference evidence="3" key="1">
    <citation type="submission" date="2022-11" db="UniProtKB">
        <authorList>
            <consortium name="WormBaseParasite"/>
        </authorList>
    </citation>
    <scope>IDENTIFICATION</scope>
</reference>
<dbReference type="GO" id="GO:0022008">
    <property type="term" value="P:neurogenesis"/>
    <property type="evidence" value="ECO:0007669"/>
    <property type="project" value="TreeGrafter"/>
</dbReference>
<evidence type="ECO:0000313" key="3">
    <source>
        <dbReference type="WBParaSite" id="Gr19_v10_g12601.t1"/>
    </source>
</evidence>
<dbReference type="InterPro" id="IPR000210">
    <property type="entry name" value="BTB/POZ_dom"/>
</dbReference>
<dbReference type="PROSITE" id="PS50097">
    <property type="entry name" value="BTB"/>
    <property type="match status" value="1"/>
</dbReference>
<dbReference type="PANTHER" id="PTHR45774:SF3">
    <property type="entry name" value="BTB (POZ) DOMAIN-CONTAINING 2B-RELATED"/>
    <property type="match status" value="1"/>
</dbReference>
<dbReference type="GO" id="GO:0000932">
    <property type="term" value="C:P-body"/>
    <property type="evidence" value="ECO:0007669"/>
    <property type="project" value="TreeGrafter"/>
</dbReference>
<dbReference type="WBParaSite" id="Gr19_v10_g12601.t1">
    <property type="protein sequence ID" value="Gr19_v10_g12601.t1"/>
    <property type="gene ID" value="Gr19_v10_g12601"/>
</dbReference>